<protein>
    <recommendedName>
        <fullName evidence="5">DUF4190 domain-containing protein</fullName>
    </recommendedName>
</protein>
<comment type="caution">
    <text evidence="3">The sequence shown here is derived from an EMBL/GenBank/DDBJ whole genome shotgun (WGS) entry which is preliminary data.</text>
</comment>
<sequence length="264" mass="27023">MDNNYNNDQNNSGGAEPEPQYGGQHSFKGNISAQYDTQSVGSYDPQQSTPNYGGAPVNGGYSDAQQSDPNYGGAPVNGGYSNAQQSAPNYGGAPMNGGYSDAQQSAPNYGGAPMNGGYSNAQQSAPNYGGAPMNGGYSNAQQSAPNYGGAPMNGGYGYPNGQPYPAPNYYGGFKDPYGQPVPDESGGRGIAALVVGILSWLDWCIPVLGLCTSLIGLILGIQGRKGGKKGLAIAGIVLSSISGLFGVFFNIGFVIRIIQEASGV</sequence>
<keyword evidence="2" id="KW-0812">Transmembrane</keyword>
<dbReference type="OrthoDB" id="18347at1263"/>
<name>A0A315XVW6_RUMFL</name>
<dbReference type="Proteomes" id="UP000245720">
    <property type="component" value="Unassembled WGS sequence"/>
</dbReference>
<keyword evidence="2" id="KW-0472">Membrane</keyword>
<dbReference type="RefSeq" id="WP_109727358.1">
    <property type="nucleotide sequence ID" value="NZ_QGDI01000011.1"/>
</dbReference>
<evidence type="ECO:0000256" key="1">
    <source>
        <dbReference type="SAM" id="MobiDB-lite"/>
    </source>
</evidence>
<feature type="region of interest" description="Disordered" evidence="1">
    <location>
        <begin position="1"/>
        <end position="121"/>
    </location>
</feature>
<feature type="transmembrane region" description="Helical" evidence="2">
    <location>
        <begin position="231"/>
        <end position="258"/>
    </location>
</feature>
<feature type="compositionally biased region" description="Polar residues" evidence="1">
    <location>
        <begin position="79"/>
        <end position="88"/>
    </location>
</feature>
<dbReference type="EMBL" id="QGDI01000011">
    <property type="protein sequence ID" value="PWJ10987.1"/>
    <property type="molecule type" value="Genomic_DNA"/>
</dbReference>
<feature type="compositionally biased region" description="Low complexity" evidence="1">
    <location>
        <begin position="1"/>
        <end position="11"/>
    </location>
</feature>
<dbReference type="AlphaFoldDB" id="A0A315XVW6"/>
<evidence type="ECO:0000313" key="3">
    <source>
        <dbReference type="EMBL" id="PWJ10987.1"/>
    </source>
</evidence>
<organism evidence="3 4">
    <name type="scientific">Ruminococcus flavefaciens</name>
    <dbReference type="NCBI Taxonomy" id="1265"/>
    <lineage>
        <taxon>Bacteria</taxon>
        <taxon>Bacillati</taxon>
        <taxon>Bacillota</taxon>
        <taxon>Clostridia</taxon>
        <taxon>Eubacteriales</taxon>
        <taxon>Oscillospiraceae</taxon>
        <taxon>Ruminococcus</taxon>
    </lineage>
</organism>
<gene>
    <name evidence="3" type="ORF">IE37_02634</name>
</gene>
<feature type="compositionally biased region" description="Polar residues" evidence="1">
    <location>
        <begin position="27"/>
        <end position="51"/>
    </location>
</feature>
<feature type="transmembrane region" description="Helical" evidence="2">
    <location>
        <begin position="190"/>
        <end position="219"/>
    </location>
</feature>
<accession>A0A315XVW6</accession>
<proteinExistence type="predicted"/>
<keyword evidence="2" id="KW-1133">Transmembrane helix</keyword>
<reference evidence="3 4" key="1">
    <citation type="submission" date="2018-05" db="EMBL/GenBank/DDBJ databases">
        <title>The Hungate 1000. A catalogue of reference genomes from the rumen microbiome.</title>
        <authorList>
            <person name="Kelly W."/>
        </authorList>
    </citation>
    <scope>NUCLEOTIDE SEQUENCE [LARGE SCALE GENOMIC DNA]</scope>
    <source>
        <strain evidence="3 4">SAb67</strain>
    </source>
</reference>
<evidence type="ECO:0000313" key="4">
    <source>
        <dbReference type="Proteomes" id="UP000245720"/>
    </source>
</evidence>
<evidence type="ECO:0000256" key="2">
    <source>
        <dbReference type="SAM" id="Phobius"/>
    </source>
</evidence>
<evidence type="ECO:0008006" key="5">
    <source>
        <dbReference type="Google" id="ProtNLM"/>
    </source>
</evidence>